<sequence>MYRYFQWLVQEILVKHGGFDEFSDHLREPFGIQVLPSDKKDVQYPGMSIDADEGTYDGNAEVIENLLDQAAVATEDLKSYVELFHRDLATKERIEGLKRMWTIERTARNRLSFLQFVPGLFHMKMAVADAYARVHVAPVANCTVGVNKYLNYLRPKATAEFTSKKGPSFHSMHDTIHHVTWTDILASGAIEAQRLFKFDSLAAFEGSKPKWTQLVELSEAIINNHLPGVGFVKKRRSERRDLVFENMCLRNQHGLLYLGFSRAMNFGDVGCILQLFRLLIPTFTAVGKHKYAAHMTKFLMELDVVYPQELREAILRNWLFNSKGTPDGFRAFDWLQELNNLYTKVSFVHK</sequence>
<reference evidence="1" key="1">
    <citation type="submission" date="2022-09" db="EMBL/GenBank/DDBJ databases">
        <title>A Global Phylogenomic Analysis of the Shiitake Genus Lentinula.</title>
        <authorList>
            <consortium name="DOE Joint Genome Institute"/>
            <person name="Sierra-Patev S."/>
            <person name="Min B."/>
            <person name="Naranjo-Ortiz M."/>
            <person name="Looney B."/>
            <person name="Konkel Z."/>
            <person name="Slot J.C."/>
            <person name="Sakamoto Y."/>
            <person name="Steenwyk J.L."/>
            <person name="Rokas A."/>
            <person name="Carro J."/>
            <person name="Camarero S."/>
            <person name="Ferreira P."/>
            <person name="Molpeceres G."/>
            <person name="Ruiz-Duenas F.J."/>
            <person name="Serrano A."/>
            <person name="Henrissat B."/>
            <person name="Drula E."/>
            <person name="Hughes K.W."/>
            <person name="Mata J.L."/>
            <person name="Ishikawa N.K."/>
            <person name="Vargas-Isla R."/>
            <person name="Ushijima S."/>
            <person name="Smith C.A."/>
            <person name="Ahrendt S."/>
            <person name="Andreopoulos W."/>
            <person name="He G."/>
            <person name="Labutti K."/>
            <person name="Lipzen A."/>
            <person name="Ng V."/>
            <person name="Riley R."/>
            <person name="Sandor L."/>
            <person name="Barry K."/>
            <person name="Martinez A.T."/>
            <person name="Xiao Y."/>
            <person name="Gibbons J.G."/>
            <person name="Terashima K."/>
            <person name="Grigoriev I.V."/>
            <person name="Hibbett D.S."/>
        </authorList>
    </citation>
    <scope>NUCLEOTIDE SEQUENCE</scope>
    <source>
        <strain evidence="1">TMI1499</strain>
    </source>
</reference>
<evidence type="ECO:0000313" key="1">
    <source>
        <dbReference type="EMBL" id="KAJ3811117.1"/>
    </source>
</evidence>
<comment type="caution">
    <text evidence="1">The sequence shown here is derived from an EMBL/GenBank/DDBJ whole genome shotgun (WGS) entry which is preliminary data.</text>
</comment>
<keyword evidence="2" id="KW-1185">Reference proteome</keyword>
<evidence type="ECO:0000313" key="2">
    <source>
        <dbReference type="Proteomes" id="UP001163835"/>
    </source>
</evidence>
<proteinExistence type="predicted"/>
<accession>A0ACC1U2U4</accession>
<dbReference type="Proteomes" id="UP001163835">
    <property type="component" value="Unassembled WGS sequence"/>
</dbReference>
<dbReference type="EMBL" id="MU795072">
    <property type="protein sequence ID" value="KAJ3811117.1"/>
    <property type="molecule type" value="Genomic_DNA"/>
</dbReference>
<organism evidence="1 2">
    <name type="scientific">Lentinula aff. lateritia</name>
    <dbReference type="NCBI Taxonomy" id="2804960"/>
    <lineage>
        <taxon>Eukaryota</taxon>
        <taxon>Fungi</taxon>
        <taxon>Dikarya</taxon>
        <taxon>Basidiomycota</taxon>
        <taxon>Agaricomycotina</taxon>
        <taxon>Agaricomycetes</taxon>
        <taxon>Agaricomycetidae</taxon>
        <taxon>Agaricales</taxon>
        <taxon>Marasmiineae</taxon>
        <taxon>Omphalotaceae</taxon>
        <taxon>Lentinula</taxon>
    </lineage>
</organism>
<name>A0ACC1U2U4_9AGAR</name>
<gene>
    <name evidence="1" type="ORF">F5876DRAFT_40330</name>
</gene>
<protein>
    <submittedName>
        <fullName evidence="1">Uncharacterized protein</fullName>
    </submittedName>
</protein>